<dbReference type="EMBL" id="MN738821">
    <property type="protein sequence ID" value="QHT37870.1"/>
    <property type="molecule type" value="Genomic_DNA"/>
</dbReference>
<name>A0A6C0FDA0_9ZZZZ</name>
<evidence type="ECO:0000313" key="2">
    <source>
        <dbReference type="EMBL" id="QHT37870.1"/>
    </source>
</evidence>
<organism evidence="2">
    <name type="scientific">viral metagenome</name>
    <dbReference type="NCBI Taxonomy" id="1070528"/>
    <lineage>
        <taxon>unclassified sequences</taxon>
        <taxon>metagenomes</taxon>
        <taxon>organismal metagenomes</taxon>
    </lineage>
</organism>
<dbReference type="AlphaFoldDB" id="A0A6C0FDA0"/>
<proteinExistence type="predicted"/>
<dbReference type="Pfam" id="PF00650">
    <property type="entry name" value="CRAL_TRIO"/>
    <property type="match status" value="1"/>
</dbReference>
<dbReference type="Gene3D" id="3.40.525.10">
    <property type="entry name" value="CRAL-TRIO lipid binding domain"/>
    <property type="match status" value="1"/>
</dbReference>
<dbReference type="InterPro" id="IPR036865">
    <property type="entry name" value="CRAL-TRIO_dom_sf"/>
</dbReference>
<reference evidence="2" key="1">
    <citation type="journal article" date="2020" name="Nature">
        <title>Giant virus diversity and host interactions through global metagenomics.</title>
        <authorList>
            <person name="Schulz F."/>
            <person name="Roux S."/>
            <person name="Paez-Espino D."/>
            <person name="Jungbluth S."/>
            <person name="Walsh D.A."/>
            <person name="Denef V.J."/>
            <person name="McMahon K.D."/>
            <person name="Konstantinidis K.T."/>
            <person name="Eloe-Fadrosh E.A."/>
            <person name="Kyrpides N.C."/>
            <person name="Woyke T."/>
        </authorList>
    </citation>
    <scope>NUCLEOTIDE SEQUENCE</scope>
    <source>
        <strain evidence="2">GVMAG-S-ERX556049-19</strain>
    </source>
</reference>
<sequence length="128" mass="15176">MCQICFDEPGSHSFYFLKNENDVNYYYTCPAMASKYWDTEGIINHYEEILDLNGDKPWIWIFDSKDFGLKHSLQTGVAFGILQILKDKYGKYLKEIQIINPSIYIKSMYAVIYPFLTEELIDIIKWVY</sequence>
<protein>
    <recommendedName>
        <fullName evidence="1">CRAL-TRIO domain-containing protein</fullName>
    </recommendedName>
</protein>
<dbReference type="SUPFAM" id="SSF52087">
    <property type="entry name" value="CRAL/TRIO domain"/>
    <property type="match status" value="1"/>
</dbReference>
<feature type="domain" description="CRAL-TRIO" evidence="1">
    <location>
        <begin position="1"/>
        <end position="128"/>
    </location>
</feature>
<dbReference type="PROSITE" id="PS50191">
    <property type="entry name" value="CRAL_TRIO"/>
    <property type="match status" value="1"/>
</dbReference>
<accession>A0A6C0FDA0</accession>
<dbReference type="InterPro" id="IPR001251">
    <property type="entry name" value="CRAL-TRIO_dom"/>
</dbReference>
<evidence type="ECO:0000259" key="1">
    <source>
        <dbReference type="PROSITE" id="PS50191"/>
    </source>
</evidence>